<gene>
    <name evidence="2" type="primary">13</name>
    <name evidence="2" type="ORF">COSMO_13</name>
</gene>
<dbReference type="GO" id="GO:0006508">
    <property type="term" value="P:proteolysis"/>
    <property type="evidence" value="ECO:0007669"/>
    <property type="project" value="InterPro"/>
</dbReference>
<organism evidence="2 3">
    <name type="scientific">Mycobacterium phage Cosmo</name>
    <dbReference type="NCBI Taxonomy" id="1567467"/>
    <lineage>
        <taxon>Viruses</taxon>
        <taxon>Duplodnaviria</taxon>
        <taxon>Heunggongvirae</taxon>
        <taxon>Uroviricota</taxon>
        <taxon>Caudoviricetes</taxon>
        <taxon>Vilmaviridae</taxon>
        <taxon>Wildcatvirus</taxon>
        <taxon>Wildcatvirus wildcat</taxon>
        <taxon>Mycobacterium virus Wildcat</taxon>
    </lineage>
</organism>
<evidence type="ECO:0000313" key="2">
    <source>
        <dbReference type="EMBL" id="AJD82085.1"/>
    </source>
</evidence>
<dbReference type="InterPro" id="IPR006199">
    <property type="entry name" value="LexA_DNA-bd_dom"/>
</dbReference>
<reference evidence="2 3" key="1">
    <citation type="submission" date="2014-10" db="EMBL/GenBank/DDBJ databases">
        <authorList>
            <person name="Mackenzie J."/>
            <person name="Lekholoane M."/>
            <person name="Leqhaoe R."/>
            <person name="Mcunu Z."/>
            <person name="Mzobe Z."/>
            <person name="Rodel H."/>
            <person name="Seagreen C."/>
            <person name="Mazeka N."/>
            <person name="Larsen M.H."/>
            <person name="Rubin E.J."/>
            <person name="Russell D.A."/>
            <person name="Guerrero C.A."/>
            <person name="Bowman C.A."/>
            <person name="Jacobs-Sera D."/>
            <person name="Hendrix R.W."/>
            <person name="Hatfull G.F."/>
        </authorList>
    </citation>
    <scope>NUCLEOTIDE SEQUENCE [LARGE SCALE GENOMIC DNA]</scope>
</reference>
<feature type="domain" description="LexA repressor DNA-binding" evidence="1">
    <location>
        <begin position="13"/>
        <end position="71"/>
    </location>
</feature>
<dbReference type="InterPro" id="IPR036388">
    <property type="entry name" value="WH-like_DNA-bd_sf"/>
</dbReference>
<dbReference type="Pfam" id="PF01726">
    <property type="entry name" value="LexA_DNA_bind"/>
    <property type="match status" value="1"/>
</dbReference>
<accession>A0A0B5A335</accession>
<evidence type="ECO:0000259" key="1">
    <source>
        <dbReference type="Pfam" id="PF01726"/>
    </source>
</evidence>
<proteinExistence type="predicted"/>
<evidence type="ECO:0000313" key="3">
    <source>
        <dbReference type="Proteomes" id="UP000031718"/>
    </source>
</evidence>
<protein>
    <submittedName>
        <fullName evidence="2">LexA-like DNA binding domain protein</fullName>
    </submittedName>
</protein>
<sequence>MSAKSSVDMLSEARHTDILVFIEKYWASNGFAPSVRDITKGVGLNSPATTKHHLDKLKALGRITFTPGIARSVRVTL</sequence>
<name>A0A0B5A335_9CAUD</name>
<dbReference type="InterPro" id="IPR036390">
    <property type="entry name" value="WH_DNA-bd_sf"/>
</dbReference>
<dbReference type="Gene3D" id="1.10.10.10">
    <property type="entry name" value="Winged helix-like DNA-binding domain superfamily/Winged helix DNA-binding domain"/>
    <property type="match status" value="1"/>
</dbReference>
<dbReference type="Proteomes" id="UP000031718">
    <property type="component" value="Segment"/>
</dbReference>
<dbReference type="GO" id="GO:0004252">
    <property type="term" value="F:serine-type endopeptidase activity"/>
    <property type="evidence" value="ECO:0007669"/>
    <property type="project" value="InterPro"/>
</dbReference>
<dbReference type="EMBL" id="KP027195">
    <property type="protein sequence ID" value="AJD82085.1"/>
    <property type="molecule type" value="Genomic_DNA"/>
</dbReference>
<dbReference type="SUPFAM" id="SSF46785">
    <property type="entry name" value="Winged helix' DNA-binding domain"/>
    <property type="match status" value="1"/>
</dbReference>